<dbReference type="EMBL" id="JANFAV010000002">
    <property type="protein sequence ID" value="MCW6534201.1"/>
    <property type="molecule type" value="Genomic_DNA"/>
</dbReference>
<dbReference type="AlphaFoldDB" id="A0AA42CTB6"/>
<organism evidence="1 2">
    <name type="scientific">Sphingomonas lycopersici</name>
    <dbReference type="NCBI Taxonomy" id="2951807"/>
    <lineage>
        <taxon>Bacteria</taxon>
        <taxon>Pseudomonadati</taxon>
        <taxon>Pseudomonadota</taxon>
        <taxon>Alphaproteobacteria</taxon>
        <taxon>Sphingomonadales</taxon>
        <taxon>Sphingomonadaceae</taxon>
        <taxon>Sphingomonas</taxon>
    </lineage>
</organism>
<gene>
    <name evidence="1" type="ORF">NEE01_05310</name>
</gene>
<name>A0AA42CTB6_9SPHN</name>
<accession>A0AA42CTB6</accession>
<keyword evidence="2" id="KW-1185">Reference proteome</keyword>
<dbReference type="Proteomes" id="UP001165565">
    <property type="component" value="Unassembled WGS sequence"/>
</dbReference>
<evidence type="ECO:0000313" key="2">
    <source>
        <dbReference type="Proteomes" id="UP001165565"/>
    </source>
</evidence>
<reference evidence="1" key="1">
    <citation type="submission" date="2022-06" db="EMBL/GenBank/DDBJ databases">
        <title>Sphingomonas sp. nov. isolated from rhizosphere soil of tomato.</title>
        <authorList>
            <person name="Dong H."/>
            <person name="Gao R."/>
        </authorList>
    </citation>
    <scope>NUCLEOTIDE SEQUENCE</scope>
    <source>
        <strain evidence="1">MMSM24</strain>
    </source>
</reference>
<dbReference type="RefSeq" id="WP_265268140.1">
    <property type="nucleotide sequence ID" value="NZ_JANFAV010000002.1"/>
</dbReference>
<comment type="caution">
    <text evidence="1">The sequence shown here is derived from an EMBL/GenBank/DDBJ whole genome shotgun (WGS) entry which is preliminary data.</text>
</comment>
<sequence>MQTLDFHAFIADIEARKAMLGGALPASRLRNGGGVRTPEKRAALERAARRARAAGLKPVPASF</sequence>
<proteinExistence type="predicted"/>
<protein>
    <submittedName>
        <fullName evidence="1">Uncharacterized protein</fullName>
    </submittedName>
</protein>
<evidence type="ECO:0000313" key="1">
    <source>
        <dbReference type="EMBL" id="MCW6534201.1"/>
    </source>
</evidence>